<keyword evidence="2" id="KW-1003">Cell membrane</keyword>
<feature type="transmembrane region" description="Helical" evidence="10">
    <location>
        <begin position="94"/>
        <end position="114"/>
    </location>
</feature>
<sequence length="316" mass="36061">MTEEESSGTRSQRMLYVNIGLTCLSTIGMLLSLTAISTIVYFRKLRKRTSNKLLVNLFLADFGVCLLMLVFHALMIDPNSKKERVEGIKNAKEFHIILSAFMLLSITNRIAVTIDRALAVKKPFYYQSKFNTMTVVKITIFQDFAAVVYLVILYLAHHWMDKDGFSDLFSLLFIIVVGTGFLVLTASNIIVYIEAHRQIEMICKITYVDSTKKRRTCQIQKESKIVRINLGMVIAFVVCWTPFLAAICQEHVKGEYRDLLTVSIHLLALNYILDPIIYVSLSRDVRKQLKELFCKKSKRTCSETGSTSLESVTHSQ</sequence>
<dbReference type="PANTHER" id="PTHR24246:SF27">
    <property type="entry name" value="ADENOSINE RECEPTOR, ISOFORM A"/>
    <property type="match status" value="1"/>
</dbReference>
<feature type="transmembrane region" description="Helical" evidence="10">
    <location>
        <begin position="15"/>
        <end position="42"/>
    </location>
</feature>
<keyword evidence="6 10" id="KW-0472">Membrane</keyword>
<dbReference type="GO" id="GO:0004930">
    <property type="term" value="F:G protein-coupled receptor activity"/>
    <property type="evidence" value="ECO:0007669"/>
    <property type="project" value="UniProtKB-KW"/>
</dbReference>
<dbReference type="Proteomes" id="UP000594262">
    <property type="component" value="Unplaced"/>
</dbReference>
<dbReference type="InterPro" id="IPR000276">
    <property type="entry name" value="GPCR_Rhodpsn"/>
</dbReference>
<protein>
    <recommendedName>
        <fullName evidence="11">G-protein coupled receptors family 1 profile domain-containing protein</fullName>
    </recommendedName>
</protein>
<evidence type="ECO:0000256" key="4">
    <source>
        <dbReference type="ARBA" id="ARBA00022989"/>
    </source>
</evidence>
<dbReference type="EnsemblMetazoa" id="CLYHEMT000403.1">
    <property type="protein sequence ID" value="CLYHEMP000403.1"/>
    <property type="gene ID" value="CLYHEMG000403"/>
</dbReference>
<evidence type="ECO:0000256" key="3">
    <source>
        <dbReference type="ARBA" id="ARBA00022692"/>
    </source>
</evidence>
<feature type="transmembrane region" description="Helical" evidence="10">
    <location>
        <begin position="135"/>
        <end position="156"/>
    </location>
</feature>
<comment type="subcellular location">
    <subcellularLocation>
        <location evidence="1">Cell membrane</location>
        <topology evidence="1">Multi-pass membrane protein</topology>
    </subcellularLocation>
</comment>
<accession>A0A7M5UF87</accession>
<dbReference type="GO" id="GO:0005886">
    <property type="term" value="C:plasma membrane"/>
    <property type="evidence" value="ECO:0007669"/>
    <property type="project" value="UniProtKB-SubCell"/>
</dbReference>
<keyword evidence="4 10" id="KW-1133">Transmembrane helix</keyword>
<feature type="transmembrane region" description="Helical" evidence="10">
    <location>
        <begin position="168"/>
        <end position="193"/>
    </location>
</feature>
<keyword evidence="3 10" id="KW-0812">Transmembrane</keyword>
<dbReference type="PANTHER" id="PTHR24246">
    <property type="entry name" value="OLFACTORY RECEPTOR AND ADENOSINE RECEPTOR"/>
    <property type="match status" value="1"/>
</dbReference>
<evidence type="ECO:0000259" key="11">
    <source>
        <dbReference type="PROSITE" id="PS50262"/>
    </source>
</evidence>
<keyword evidence="7" id="KW-0675">Receptor</keyword>
<feature type="domain" description="G-protein coupled receptors family 1 profile" evidence="11">
    <location>
        <begin position="31"/>
        <end position="278"/>
    </location>
</feature>
<keyword evidence="9" id="KW-0807">Transducer</keyword>
<dbReference type="RefSeq" id="XP_066919743.1">
    <property type="nucleotide sequence ID" value="XM_067063642.1"/>
</dbReference>
<evidence type="ECO:0000256" key="7">
    <source>
        <dbReference type="ARBA" id="ARBA00023170"/>
    </source>
</evidence>
<dbReference type="SUPFAM" id="SSF81321">
    <property type="entry name" value="Family A G protein-coupled receptor-like"/>
    <property type="match status" value="1"/>
</dbReference>
<evidence type="ECO:0000313" key="12">
    <source>
        <dbReference type="EnsemblMetazoa" id="CLYHEMP000403.1"/>
    </source>
</evidence>
<keyword evidence="5" id="KW-0297">G-protein coupled receptor</keyword>
<dbReference type="PRINTS" id="PR00237">
    <property type="entry name" value="GPCRRHODOPSN"/>
</dbReference>
<evidence type="ECO:0000256" key="1">
    <source>
        <dbReference type="ARBA" id="ARBA00004651"/>
    </source>
</evidence>
<dbReference type="Gene3D" id="1.20.1070.10">
    <property type="entry name" value="Rhodopsin 7-helix transmembrane proteins"/>
    <property type="match status" value="1"/>
</dbReference>
<evidence type="ECO:0000256" key="8">
    <source>
        <dbReference type="ARBA" id="ARBA00023180"/>
    </source>
</evidence>
<dbReference type="PROSITE" id="PS50262">
    <property type="entry name" value="G_PROTEIN_RECEP_F1_2"/>
    <property type="match status" value="1"/>
</dbReference>
<evidence type="ECO:0000256" key="6">
    <source>
        <dbReference type="ARBA" id="ARBA00023136"/>
    </source>
</evidence>
<dbReference type="AlphaFoldDB" id="A0A7M5UF87"/>
<feature type="transmembrane region" description="Helical" evidence="10">
    <location>
        <begin position="54"/>
        <end position="74"/>
    </location>
</feature>
<evidence type="ECO:0000256" key="10">
    <source>
        <dbReference type="SAM" id="Phobius"/>
    </source>
</evidence>
<dbReference type="GeneID" id="136807071"/>
<feature type="transmembrane region" description="Helical" evidence="10">
    <location>
        <begin position="228"/>
        <end position="247"/>
    </location>
</feature>
<evidence type="ECO:0000313" key="13">
    <source>
        <dbReference type="Proteomes" id="UP000594262"/>
    </source>
</evidence>
<proteinExistence type="predicted"/>
<dbReference type="OrthoDB" id="6022667at2759"/>
<evidence type="ECO:0000256" key="5">
    <source>
        <dbReference type="ARBA" id="ARBA00023040"/>
    </source>
</evidence>
<keyword evidence="8" id="KW-0325">Glycoprotein</keyword>
<dbReference type="Pfam" id="PF00001">
    <property type="entry name" value="7tm_1"/>
    <property type="match status" value="1"/>
</dbReference>
<reference evidence="12" key="1">
    <citation type="submission" date="2021-01" db="UniProtKB">
        <authorList>
            <consortium name="EnsemblMetazoa"/>
        </authorList>
    </citation>
    <scope>IDENTIFICATION</scope>
</reference>
<name>A0A7M5UF87_9CNID</name>
<evidence type="ECO:0000256" key="9">
    <source>
        <dbReference type="ARBA" id="ARBA00023224"/>
    </source>
</evidence>
<organism evidence="12 13">
    <name type="scientific">Clytia hemisphaerica</name>
    <dbReference type="NCBI Taxonomy" id="252671"/>
    <lineage>
        <taxon>Eukaryota</taxon>
        <taxon>Metazoa</taxon>
        <taxon>Cnidaria</taxon>
        <taxon>Hydrozoa</taxon>
        <taxon>Hydroidolina</taxon>
        <taxon>Leptothecata</taxon>
        <taxon>Obeliida</taxon>
        <taxon>Clytiidae</taxon>
        <taxon>Clytia</taxon>
    </lineage>
</organism>
<dbReference type="CDD" id="cd00637">
    <property type="entry name" value="7tm_classA_rhodopsin-like"/>
    <property type="match status" value="1"/>
</dbReference>
<keyword evidence="13" id="KW-1185">Reference proteome</keyword>
<evidence type="ECO:0000256" key="2">
    <source>
        <dbReference type="ARBA" id="ARBA00022475"/>
    </source>
</evidence>
<feature type="transmembrane region" description="Helical" evidence="10">
    <location>
        <begin position="259"/>
        <end position="281"/>
    </location>
</feature>
<dbReference type="InterPro" id="IPR017452">
    <property type="entry name" value="GPCR_Rhodpsn_7TM"/>
</dbReference>